<dbReference type="InterPro" id="IPR024775">
    <property type="entry name" value="DinB-like"/>
</dbReference>
<dbReference type="AlphaFoldDB" id="A0A9W6B631"/>
<dbReference type="RefSeq" id="WP_281753034.1">
    <property type="nucleotide sequence ID" value="NZ_BRVP01000005.1"/>
</dbReference>
<feature type="domain" description="DinB-like" evidence="1">
    <location>
        <begin position="42"/>
        <end position="169"/>
    </location>
</feature>
<gene>
    <name evidence="2" type="ORF">NBRC110019_10260</name>
</gene>
<name>A0A9W6B631_9FLAO</name>
<evidence type="ECO:0000313" key="3">
    <source>
        <dbReference type="Proteomes" id="UP001143545"/>
    </source>
</evidence>
<dbReference type="Gene3D" id="1.20.120.450">
    <property type="entry name" value="dinb family like domain"/>
    <property type="match status" value="1"/>
</dbReference>
<dbReference type="InterPro" id="IPR034660">
    <property type="entry name" value="DinB/YfiT-like"/>
</dbReference>
<evidence type="ECO:0000313" key="2">
    <source>
        <dbReference type="EMBL" id="GLB51987.1"/>
    </source>
</evidence>
<keyword evidence="3" id="KW-1185">Reference proteome</keyword>
<dbReference type="Pfam" id="PF12867">
    <property type="entry name" value="DinB_2"/>
    <property type="match status" value="1"/>
</dbReference>
<proteinExistence type="predicted"/>
<organism evidence="2 3">
    <name type="scientific">Neptunitalea chrysea</name>
    <dbReference type="NCBI Taxonomy" id="1647581"/>
    <lineage>
        <taxon>Bacteria</taxon>
        <taxon>Pseudomonadati</taxon>
        <taxon>Bacteroidota</taxon>
        <taxon>Flavobacteriia</taxon>
        <taxon>Flavobacteriales</taxon>
        <taxon>Flavobacteriaceae</taxon>
        <taxon>Neptunitalea</taxon>
    </lineage>
</organism>
<dbReference type="EMBL" id="BRVP01000005">
    <property type="protein sequence ID" value="GLB51987.1"/>
    <property type="molecule type" value="Genomic_DNA"/>
</dbReference>
<protein>
    <submittedName>
        <fullName evidence="2">DNA damage-inducible protein DinB</fullName>
    </submittedName>
</protein>
<evidence type="ECO:0000259" key="1">
    <source>
        <dbReference type="Pfam" id="PF12867"/>
    </source>
</evidence>
<accession>A0A9W6B631</accession>
<sequence length="175" mass="20504">MNTFNLLSVLNSNEFVEYQVVYLNLIKEEGIIKNLHDSLIKFNELIETIPSEKYLYSYADGKWTIQEVLQHIIDTERIFQYRGMSIARGEKVNLLGFDENNYVKNSYATNRNFDSLISEFWAVRKSSIELFQYLDNQVLNNLGTANNHSISTRAVGYFLTGHLLHHLEILKERYL</sequence>
<dbReference type="SUPFAM" id="SSF109854">
    <property type="entry name" value="DinB/YfiT-like putative metalloenzymes"/>
    <property type="match status" value="1"/>
</dbReference>
<comment type="caution">
    <text evidence="2">The sequence shown here is derived from an EMBL/GenBank/DDBJ whole genome shotgun (WGS) entry which is preliminary data.</text>
</comment>
<dbReference type="Proteomes" id="UP001143545">
    <property type="component" value="Unassembled WGS sequence"/>
</dbReference>
<reference evidence="2" key="1">
    <citation type="submission" date="2022-07" db="EMBL/GenBank/DDBJ databases">
        <title>Taxonomy of Novel Oxalotrophic and Methylotrophic Bacteria.</title>
        <authorList>
            <person name="Sahin N."/>
            <person name="Tani A."/>
        </authorList>
    </citation>
    <scope>NUCLEOTIDE SEQUENCE</scope>
    <source>
        <strain evidence="2">AM327</strain>
    </source>
</reference>